<keyword evidence="3" id="KW-1185">Reference proteome</keyword>
<feature type="transmembrane region" description="Helical" evidence="1">
    <location>
        <begin position="6"/>
        <end position="28"/>
    </location>
</feature>
<keyword evidence="1" id="KW-0812">Transmembrane</keyword>
<accession>A0A4V0ZGC5</accession>
<proteinExistence type="predicted"/>
<feature type="transmembrane region" description="Helical" evidence="1">
    <location>
        <begin position="68"/>
        <end position="87"/>
    </location>
</feature>
<dbReference type="KEGG" id="lsd:EMK97_14375"/>
<dbReference type="OrthoDB" id="6199187at2"/>
<reference evidence="2 3" key="1">
    <citation type="submission" date="2018-12" db="EMBL/GenBank/DDBJ databases">
        <title>Complete genome of Litorilituus sediminis.</title>
        <authorList>
            <person name="Liu A."/>
            <person name="Rong J."/>
        </authorList>
    </citation>
    <scope>NUCLEOTIDE SEQUENCE [LARGE SCALE GENOMIC DNA]</scope>
    <source>
        <strain evidence="2 3">JCM 17549</strain>
    </source>
</reference>
<dbReference type="Proteomes" id="UP000290244">
    <property type="component" value="Chromosome"/>
</dbReference>
<organism evidence="2 3">
    <name type="scientific">Litorilituus sediminis</name>
    <dbReference type="NCBI Taxonomy" id="718192"/>
    <lineage>
        <taxon>Bacteria</taxon>
        <taxon>Pseudomonadati</taxon>
        <taxon>Pseudomonadota</taxon>
        <taxon>Gammaproteobacteria</taxon>
        <taxon>Alteromonadales</taxon>
        <taxon>Colwelliaceae</taxon>
        <taxon>Litorilituus</taxon>
    </lineage>
</organism>
<name>A0A4V0ZGC5_9GAMM</name>
<keyword evidence="1" id="KW-1133">Transmembrane helix</keyword>
<feature type="transmembrane region" description="Helical" evidence="1">
    <location>
        <begin position="144"/>
        <end position="162"/>
    </location>
</feature>
<evidence type="ECO:0000313" key="3">
    <source>
        <dbReference type="Proteomes" id="UP000290244"/>
    </source>
</evidence>
<protein>
    <submittedName>
        <fullName evidence="2">Uncharacterized protein</fullName>
    </submittedName>
</protein>
<evidence type="ECO:0000256" key="1">
    <source>
        <dbReference type="SAM" id="Phobius"/>
    </source>
</evidence>
<dbReference type="RefSeq" id="WP_130603334.1">
    <property type="nucleotide sequence ID" value="NZ_CP034759.1"/>
</dbReference>
<sequence>MLIDIIKAILFVGIPVGAFSFVMMYYAYKNGYLTTDIAIEDAFKKHNQEYVSLSRKNKKELRYFHSKWISFGGGFYGLVALLTFIIIELLQFSNFWLGVTGWHDIAALFTLDSLINMFVDAIKNMVAAAIWFTYWPDVFDTPNFIAWILVAYVGYRLGANLAKKHLVTQREIKLNAIRESKIKAPELD</sequence>
<dbReference type="EMBL" id="CP034759">
    <property type="protein sequence ID" value="QBG36820.1"/>
    <property type="molecule type" value="Genomic_DNA"/>
</dbReference>
<keyword evidence="1" id="KW-0472">Membrane</keyword>
<dbReference type="AlphaFoldDB" id="A0A4V0ZGC5"/>
<evidence type="ECO:0000313" key="2">
    <source>
        <dbReference type="EMBL" id="QBG36820.1"/>
    </source>
</evidence>
<gene>
    <name evidence="2" type="ORF">EMK97_14375</name>
</gene>